<evidence type="ECO:0000256" key="4">
    <source>
        <dbReference type="ARBA" id="ARBA00023163"/>
    </source>
</evidence>
<protein>
    <submittedName>
        <fullName evidence="6">DNA-binding transcriptional regulator, LysR family</fullName>
    </submittedName>
</protein>
<keyword evidence="4" id="KW-0804">Transcription</keyword>
<evidence type="ECO:0000313" key="6">
    <source>
        <dbReference type="EMBL" id="SUQ24332.1"/>
    </source>
</evidence>
<dbReference type="EMBL" id="UHJL01000002">
    <property type="protein sequence ID" value="SUQ24332.1"/>
    <property type="molecule type" value="Genomic_DNA"/>
</dbReference>
<comment type="similarity">
    <text evidence="1">Belongs to the LysR transcriptional regulatory family.</text>
</comment>
<dbReference type="InterPro" id="IPR036388">
    <property type="entry name" value="WH-like_DNA-bd_sf"/>
</dbReference>
<dbReference type="Proteomes" id="UP000255423">
    <property type="component" value="Unassembled WGS sequence"/>
</dbReference>
<dbReference type="Pfam" id="PF00126">
    <property type="entry name" value="HTH_1"/>
    <property type="match status" value="1"/>
</dbReference>
<keyword evidence="2" id="KW-0805">Transcription regulation</keyword>
<dbReference type="PROSITE" id="PS50931">
    <property type="entry name" value="HTH_LYSR"/>
    <property type="match status" value="1"/>
</dbReference>
<dbReference type="Gene3D" id="3.40.190.290">
    <property type="match status" value="1"/>
</dbReference>
<dbReference type="Gene3D" id="1.10.10.10">
    <property type="entry name" value="Winged helix-like DNA-binding domain superfamily/Winged helix DNA-binding domain"/>
    <property type="match status" value="1"/>
</dbReference>
<dbReference type="GO" id="GO:0000976">
    <property type="term" value="F:transcription cis-regulatory region binding"/>
    <property type="evidence" value="ECO:0007669"/>
    <property type="project" value="TreeGrafter"/>
</dbReference>
<dbReference type="CDD" id="cd05466">
    <property type="entry name" value="PBP2_LTTR_substrate"/>
    <property type="match status" value="1"/>
</dbReference>
<evidence type="ECO:0000256" key="2">
    <source>
        <dbReference type="ARBA" id="ARBA00023015"/>
    </source>
</evidence>
<dbReference type="InterPro" id="IPR005119">
    <property type="entry name" value="LysR_subst-bd"/>
</dbReference>
<reference evidence="6 7" key="1">
    <citation type="submission" date="2017-08" db="EMBL/GenBank/DDBJ databases">
        <authorList>
            <person name="de Groot N.N."/>
        </authorList>
    </citation>
    <scope>NUCLEOTIDE SEQUENCE [LARGE SCALE GENOMIC DNA]</scope>
    <source>
        <strain evidence="6 7">HM2</strain>
    </source>
</reference>
<dbReference type="AlphaFoldDB" id="A0A380S539"/>
<dbReference type="Pfam" id="PF03466">
    <property type="entry name" value="LysR_substrate"/>
    <property type="match status" value="1"/>
</dbReference>
<feature type="domain" description="HTH lysR-type" evidence="5">
    <location>
        <begin position="3"/>
        <end position="60"/>
    </location>
</feature>
<proteinExistence type="inferred from homology"/>
<gene>
    <name evidence="6" type="ORF">SAMN05661053_1729</name>
</gene>
<dbReference type="InterPro" id="IPR036390">
    <property type="entry name" value="WH_DNA-bd_sf"/>
</dbReference>
<name>A0A380S539_FIBSU</name>
<sequence>MFVETYILRLLAGFLEYGTLSAVADKLYTSQPAVSRAFKKLEDEIGAPLFERKKNRIELNEKGRTVAEYAKRIMDLQGEMMEKVSPQGAGTRTFSIASVAILPAMRMVQELQEKYPGAQVTYEIIDNEAGVLKALNEGTADIGITLKAPRAKKYRAEKYMQERLSIALPKKHPLAKRKSIRLRELKGETIIQRSNVGFWEQVKRKKIPDVTFIKHDSTKGISKLIEQSSLLTFVSDQKFDYDIPKSRKIVPLADREMNVEFFKVKLMK</sequence>
<dbReference type="InterPro" id="IPR000847">
    <property type="entry name" value="LysR_HTH_N"/>
</dbReference>
<dbReference type="PANTHER" id="PTHR30126:SF40">
    <property type="entry name" value="HTH-TYPE TRANSCRIPTIONAL REGULATOR GLTR"/>
    <property type="match status" value="1"/>
</dbReference>
<accession>A0A380S539</accession>
<evidence type="ECO:0000313" key="7">
    <source>
        <dbReference type="Proteomes" id="UP000255423"/>
    </source>
</evidence>
<keyword evidence="3 6" id="KW-0238">DNA-binding</keyword>
<evidence type="ECO:0000259" key="5">
    <source>
        <dbReference type="PROSITE" id="PS50931"/>
    </source>
</evidence>
<dbReference type="PANTHER" id="PTHR30126">
    <property type="entry name" value="HTH-TYPE TRANSCRIPTIONAL REGULATOR"/>
    <property type="match status" value="1"/>
</dbReference>
<evidence type="ECO:0000256" key="3">
    <source>
        <dbReference type="ARBA" id="ARBA00023125"/>
    </source>
</evidence>
<evidence type="ECO:0000256" key="1">
    <source>
        <dbReference type="ARBA" id="ARBA00009437"/>
    </source>
</evidence>
<organism evidence="6 7">
    <name type="scientific">Fibrobacter succinogenes</name>
    <name type="common">Bacteroides succinogenes</name>
    <dbReference type="NCBI Taxonomy" id="833"/>
    <lineage>
        <taxon>Bacteria</taxon>
        <taxon>Pseudomonadati</taxon>
        <taxon>Fibrobacterota</taxon>
        <taxon>Fibrobacteria</taxon>
        <taxon>Fibrobacterales</taxon>
        <taxon>Fibrobacteraceae</taxon>
        <taxon>Fibrobacter</taxon>
    </lineage>
</organism>
<dbReference type="SUPFAM" id="SSF46785">
    <property type="entry name" value="Winged helix' DNA-binding domain"/>
    <property type="match status" value="1"/>
</dbReference>
<dbReference type="SUPFAM" id="SSF53850">
    <property type="entry name" value="Periplasmic binding protein-like II"/>
    <property type="match status" value="1"/>
</dbReference>
<dbReference type="PRINTS" id="PR00039">
    <property type="entry name" value="HTHLYSR"/>
</dbReference>
<dbReference type="RefSeq" id="WP_109572852.1">
    <property type="nucleotide sequence ID" value="NZ_UHJL01000002.1"/>
</dbReference>
<dbReference type="GO" id="GO:0003700">
    <property type="term" value="F:DNA-binding transcription factor activity"/>
    <property type="evidence" value="ECO:0007669"/>
    <property type="project" value="InterPro"/>
</dbReference>